<evidence type="ECO:0000259" key="5">
    <source>
        <dbReference type="PROSITE" id="PS51007"/>
    </source>
</evidence>
<evidence type="ECO:0000313" key="7">
    <source>
        <dbReference type="Proteomes" id="UP000534783"/>
    </source>
</evidence>
<dbReference type="GO" id="GO:0046872">
    <property type="term" value="F:metal ion binding"/>
    <property type="evidence" value="ECO:0007669"/>
    <property type="project" value="UniProtKB-KW"/>
</dbReference>
<dbReference type="InterPro" id="IPR036909">
    <property type="entry name" value="Cyt_c-like_dom_sf"/>
</dbReference>
<dbReference type="PROSITE" id="PS51007">
    <property type="entry name" value="CYTC"/>
    <property type="match status" value="1"/>
</dbReference>
<dbReference type="Pfam" id="PF13442">
    <property type="entry name" value="Cytochrome_CBB3"/>
    <property type="match status" value="1"/>
</dbReference>
<evidence type="ECO:0000256" key="1">
    <source>
        <dbReference type="ARBA" id="ARBA00022617"/>
    </source>
</evidence>
<feature type="domain" description="Cytochrome c" evidence="5">
    <location>
        <begin position="4"/>
        <end position="77"/>
    </location>
</feature>
<protein>
    <submittedName>
        <fullName evidence="6">Cytochrome c</fullName>
    </submittedName>
</protein>
<dbReference type="AlphaFoldDB" id="A0A7X6DTQ5"/>
<dbReference type="GO" id="GO:0009055">
    <property type="term" value="F:electron transfer activity"/>
    <property type="evidence" value="ECO:0007669"/>
    <property type="project" value="InterPro"/>
</dbReference>
<gene>
    <name evidence="6" type="ORF">MNODULE_20505</name>
</gene>
<dbReference type="InterPro" id="IPR009056">
    <property type="entry name" value="Cyt_c-like_dom"/>
</dbReference>
<dbReference type="GO" id="GO:0020037">
    <property type="term" value="F:heme binding"/>
    <property type="evidence" value="ECO:0007669"/>
    <property type="project" value="InterPro"/>
</dbReference>
<dbReference type="EMBL" id="VTOW01000005">
    <property type="protein sequence ID" value="NKE73140.1"/>
    <property type="molecule type" value="Genomic_DNA"/>
</dbReference>
<keyword evidence="2 4" id="KW-0479">Metal-binding</keyword>
<evidence type="ECO:0000256" key="2">
    <source>
        <dbReference type="ARBA" id="ARBA00022723"/>
    </source>
</evidence>
<organism evidence="6 7">
    <name type="scientific">Candidatus Manganitrophus noduliformans</name>
    <dbReference type="NCBI Taxonomy" id="2606439"/>
    <lineage>
        <taxon>Bacteria</taxon>
        <taxon>Pseudomonadati</taxon>
        <taxon>Nitrospirota</taxon>
        <taxon>Nitrospiria</taxon>
        <taxon>Candidatus Troglogloeales</taxon>
        <taxon>Candidatus Manganitrophaceae</taxon>
        <taxon>Candidatus Manganitrophus</taxon>
    </lineage>
</organism>
<evidence type="ECO:0000256" key="3">
    <source>
        <dbReference type="ARBA" id="ARBA00023004"/>
    </source>
</evidence>
<evidence type="ECO:0000256" key="4">
    <source>
        <dbReference type="PROSITE-ProRule" id="PRU00433"/>
    </source>
</evidence>
<comment type="caution">
    <text evidence="6">The sequence shown here is derived from an EMBL/GenBank/DDBJ whole genome shotgun (WGS) entry which is preliminary data.</text>
</comment>
<reference evidence="6 7" key="1">
    <citation type="journal article" date="2020" name="Nature">
        <title>Bacterial chemolithoautotrophy via manganese oxidation.</title>
        <authorList>
            <person name="Yu H."/>
            <person name="Leadbetter J.R."/>
        </authorList>
    </citation>
    <scope>NUCLEOTIDE SEQUENCE [LARGE SCALE GENOMIC DNA]</scope>
    <source>
        <strain evidence="6 7">Mn-1</strain>
    </source>
</reference>
<keyword evidence="7" id="KW-1185">Reference proteome</keyword>
<proteinExistence type="predicted"/>
<keyword evidence="3 4" id="KW-0408">Iron</keyword>
<dbReference type="Proteomes" id="UP000534783">
    <property type="component" value="Unassembled WGS sequence"/>
</dbReference>
<keyword evidence="1 4" id="KW-0349">Heme</keyword>
<dbReference type="SUPFAM" id="SSF46626">
    <property type="entry name" value="Cytochrome c"/>
    <property type="match status" value="1"/>
</dbReference>
<accession>A0A7X6DTQ5</accession>
<evidence type="ECO:0000313" key="6">
    <source>
        <dbReference type="EMBL" id="NKE73140.1"/>
    </source>
</evidence>
<dbReference type="Gene3D" id="1.10.760.10">
    <property type="entry name" value="Cytochrome c-like domain"/>
    <property type="match status" value="1"/>
</dbReference>
<name>A0A7X6DTQ5_9BACT</name>
<sequence length="77" mass="8658">MSSSTLVRGEEAFMKYCNQCHPRGEAGLGPAINNKPLPRWLIRFQVRHGLGAMPAFSEKEIGDRELDDLVAYLKALR</sequence>